<evidence type="ECO:0000313" key="2">
    <source>
        <dbReference type="Proteomes" id="UP001437256"/>
    </source>
</evidence>
<accession>A0ABR3A3X2</accession>
<gene>
    <name evidence="1" type="ORF">AAF712_005404</name>
</gene>
<dbReference type="Proteomes" id="UP001437256">
    <property type="component" value="Unassembled WGS sequence"/>
</dbReference>
<protein>
    <submittedName>
        <fullName evidence="1">Uncharacterized protein</fullName>
    </submittedName>
</protein>
<keyword evidence="2" id="KW-1185">Reference proteome</keyword>
<organism evidence="1 2">
    <name type="scientific">Marasmius tenuissimus</name>
    <dbReference type="NCBI Taxonomy" id="585030"/>
    <lineage>
        <taxon>Eukaryota</taxon>
        <taxon>Fungi</taxon>
        <taxon>Dikarya</taxon>
        <taxon>Basidiomycota</taxon>
        <taxon>Agaricomycotina</taxon>
        <taxon>Agaricomycetes</taxon>
        <taxon>Agaricomycetidae</taxon>
        <taxon>Agaricales</taxon>
        <taxon>Marasmiineae</taxon>
        <taxon>Marasmiaceae</taxon>
        <taxon>Marasmius</taxon>
    </lineage>
</organism>
<reference evidence="1 2" key="1">
    <citation type="submission" date="2024-05" db="EMBL/GenBank/DDBJ databases">
        <title>A draft genome resource for the thread blight pathogen Marasmius tenuissimus strain MS-2.</title>
        <authorList>
            <person name="Yulfo-Soto G.E."/>
            <person name="Baruah I.K."/>
            <person name="Amoako-Attah I."/>
            <person name="Bukari Y."/>
            <person name="Meinhardt L.W."/>
            <person name="Bailey B.A."/>
            <person name="Cohen S.P."/>
        </authorList>
    </citation>
    <scope>NUCLEOTIDE SEQUENCE [LARGE SCALE GENOMIC DNA]</scope>
    <source>
        <strain evidence="1 2">MS-2</strain>
    </source>
</reference>
<dbReference type="EMBL" id="JBBXMP010000024">
    <property type="protein sequence ID" value="KAL0067689.1"/>
    <property type="molecule type" value="Genomic_DNA"/>
</dbReference>
<evidence type="ECO:0000313" key="1">
    <source>
        <dbReference type="EMBL" id="KAL0067689.1"/>
    </source>
</evidence>
<name>A0ABR3A3X2_9AGAR</name>
<comment type="caution">
    <text evidence="1">The sequence shown here is derived from an EMBL/GenBank/DDBJ whole genome shotgun (WGS) entry which is preliminary data.</text>
</comment>
<proteinExistence type="predicted"/>
<sequence>MPVHYAKDWVMGGSLGYVNTGRLANFQPLKLHIPSFGDTLTVFLRVVILVPSDVLAREKTRVPSGGHYSVTISMKIHLKPLSTLPP</sequence>